<evidence type="ECO:0000256" key="1">
    <source>
        <dbReference type="SAM" id="MobiDB-lite"/>
    </source>
</evidence>
<feature type="domain" description="DAGKc" evidence="2">
    <location>
        <begin position="102"/>
        <end position="243"/>
    </location>
</feature>
<dbReference type="AlphaFoldDB" id="A0A5C3NCM8"/>
<dbReference type="PROSITE" id="PS50146">
    <property type="entry name" value="DAGK"/>
    <property type="match status" value="1"/>
</dbReference>
<dbReference type="GO" id="GO:0005524">
    <property type="term" value="F:ATP binding"/>
    <property type="evidence" value="ECO:0007669"/>
    <property type="project" value="UniProtKB-KW"/>
</dbReference>
<dbReference type="InterPro" id="IPR050187">
    <property type="entry name" value="Lipid_Phosphate_FormReg"/>
</dbReference>
<dbReference type="OrthoDB" id="3853857at2759"/>
<dbReference type="GO" id="GO:0016020">
    <property type="term" value="C:membrane"/>
    <property type="evidence" value="ECO:0007669"/>
    <property type="project" value="TreeGrafter"/>
</dbReference>
<dbReference type="Pfam" id="PF00781">
    <property type="entry name" value="DAGK_cat"/>
    <property type="match status" value="1"/>
</dbReference>
<dbReference type="STRING" id="5364.A0A5C3NCM8"/>
<dbReference type="SMART" id="SM00046">
    <property type="entry name" value="DAGKc"/>
    <property type="match status" value="1"/>
</dbReference>
<dbReference type="PANTHER" id="PTHR12358">
    <property type="entry name" value="SPHINGOSINE KINASE"/>
    <property type="match status" value="1"/>
</dbReference>
<dbReference type="InterPro" id="IPR017438">
    <property type="entry name" value="ATP-NAD_kinase_N"/>
</dbReference>
<gene>
    <name evidence="3" type="ORF">OE88DRAFT_1623656</name>
</gene>
<dbReference type="EMBL" id="ML213505">
    <property type="protein sequence ID" value="TFK55042.1"/>
    <property type="molecule type" value="Genomic_DNA"/>
</dbReference>
<dbReference type="Gene3D" id="2.60.200.40">
    <property type="match status" value="1"/>
</dbReference>
<evidence type="ECO:0000313" key="3">
    <source>
        <dbReference type="EMBL" id="TFK55042.1"/>
    </source>
</evidence>
<dbReference type="GO" id="GO:0001727">
    <property type="term" value="F:lipid kinase activity"/>
    <property type="evidence" value="ECO:0007669"/>
    <property type="project" value="TreeGrafter"/>
</dbReference>
<organism evidence="3 4">
    <name type="scientific">Heliocybe sulcata</name>
    <dbReference type="NCBI Taxonomy" id="5364"/>
    <lineage>
        <taxon>Eukaryota</taxon>
        <taxon>Fungi</taxon>
        <taxon>Dikarya</taxon>
        <taxon>Basidiomycota</taxon>
        <taxon>Agaricomycotina</taxon>
        <taxon>Agaricomycetes</taxon>
        <taxon>Gloeophyllales</taxon>
        <taxon>Gloeophyllaceae</taxon>
        <taxon>Heliocybe</taxon>
    </lineage>
</organism>
<dbReference type="GO" id="GO:0005737">
    <property type="term" value="C:cytoplasm"/>
    <property type="evidence" value="ECO:0007669"/>
    <property type="project" value="TreeGrafter"/>
</dbReference>
<dbReference type="InterPro" id="IPR016064">
    <property type="entry name" value="NAD/diacylglycerol_kinase_sf"/>
</dbReference>
<dbReference type="GO" id="GO:0046512">
    <property type="term" value="P:sphingosine biosynthetic process"/>
    <property type="evidence" value="ECO:0007669"/>
    <property type="project" value="TreeGrafter"/>
</dbReference>
<protein>
    <recommendedName>
        <fullName evidence="2">DAGKc domain-containing protein</fullName>
    </recommendedName>
</protein>
<dbReference type="SUPFAM" id="SSF111331">
    <property type="entry name" value="NAD kinase/diacylglycerol kinase-like"/>
    <property type="match status" value="1"/>
</dbReference>
<proteinExistence type="predicted"/>
<dbReference type="PANTHER" id="PTHR12358:SF31">
    <property type="entry name" value="ACYLGLYCEROL KINASE, MITOCHONDRIAL"/>
    <property type="match status" value="1"/>
</dbReference>
<dbReference type="InterPro" id="IPR055916">
    <property type="entry name" value="DUF7493"/>
</dbReference>
<reference evidence="3 4" key="1">
    <citation type="journal article" date="2019" name="Nat. Ecol. Evol.">
        <title>Megaphylogeny resolves global patterns of mushroom evolution.</title>
        <authorList>
            <person name="Varga T."/>
            <person name="Krizsan K."/>
            <person name="Foldi C."/>
            <person name="Dima B."/>
            <person name="Sanchez-Garcia M."/>
            <person name="Sanchez-Ramirez S."/>
            <person name="Szollosi G.J."/>
            <person name="Szarkandi J.G."/>
            <person name="Papp V."/>
            <person name="Albert L."/>
            <person name="Andreopoulos W."/>
            <person name="Angelini C."/>
            <person name="Antonin V."/>
            <person name="Barry K.W."/>
            <person name="Bougher N.L."/>
            <person name="Buchanan P."/>
            <person name="Buyck B."/>
            <person name="Bense V."/>
            <person name="Catcheside P."/>
            <person name="Chovatia M."/>
            <person name="Cooper J."/>
            <person name="Damon W."/>
            <person name="Desjardin D."/>
            <person name="Finy P."/>
            <person name="Geml J."/>
            <person name="Haridas S."/>
            <person name="Hughes K."/>
            <person name="Justo A."/>
            <person name="Karasinski D."/>
            <person name="Kautmanova I."/>
            <person name="Kiss B."/>
            <person name="Kocsube S."/>
            <person name="Kotiranta H."/>
            <person name="LaButti K.M."/>
            <person name="Lechner B.E."/>
            <person name="Liimatainen K."/>
            <person name="Lipzen A."/>
            <person name="Lukacs Z."/>
            <person name="Mihaltcheva S."/>
            <person name="Morgado L.N."/>
            <person name="Niskanen T."/>
            <person name="Noordeloos M.E."/>
            <person name="Ohm R.A."/>
            <person name="Ortiz-Santana B."/>
            <person name="Ovrebo C."/>
            <person name="Racz N."/>
            <person name="Riley R."/>
            <person name="Savchenko A."/>
            <person name="Shiryaev A."/>
            <person name="Soop K."/>
            <person name="Spirin V."/>
            <person name="Szebenyi C."/>
            <person name="Tomsovsky M."/>
            <person name="Tulloss R.E."/>
            <person name="Uehling J."/>
            <person name="Grigoriev I.V."/>
            <person name="Vagvolgyi C."/>
            <person name="Papp T."/>
            <person name="Martin F.M."/>
            <person name="Miettinen O."/>
            <person name="Hibbett D.S."/>
            <person name="Nagy L.G."/>
        </authorList>
    </citation>
    <scope>NUCLEOTIDE SEQUENCE [LARGE SCALE GENOMIC DNA]</scope>
    <source>
        <strain evidence="3 4">OMC1185</strain>
    </source>
</reference>
<dbReference type="Gene3D" id="3.40.50.10330">
    <property type="entry name" value="Probable inorganic polyphosphate/atp-NAD kinase, domain 1"/>
    <property type="match status" value="1"/>
</dbReference>
<name>A0A5C3NCM8_9AGAM</name>
<keyword evidence="4" id="KW-1185">Reference proteome</keyword>
<dbReference type="InterPro" id="IPR001206">
    <property type="entry name" value="Diacylglycerol_kinase_cat_dom"/>
</dbReference>
<evidence type="ECO:0000259" key="2">
    <source>
        <dbReference type="PROSITE" id="PS50146"/>
    </source>
</evidence>
<accession>A0A5C3NCM8</accession>
<dbReference type="Proteomes" id="UP000305948">
    <property type="component" value="Unassembled WGS sequence"/>
</dbReference>
<sequence length="475" mass="52507">MASHDELRVVNDAGKLSSFRFTDTSLLIGRETKKTLEVPLKQVIWAEHAKDTLEVHFLARKNKNSSLGLVKASGRVYQDDDPLVDTWIVNLMDKAYDGRGVKQSRRLKVLINPHGGQGKAVSLFRKKVEPILLTAHCSLDVTYTTHSKHAFDIAKDLSLSDYDAVVVVSGDGLVHEILNGFAEHTHPLKALNIPLSPVPTGSGNGLSCNLLGIQDAFDVSAAALNAIKGRPMKTDLFSFTQSGTRRFSFLSQAIGLMADLDIGTEHLRWMGDTRFIVGFLRGVVRYTPCPVTLSIKPVESEKPKLIEKWQEARAAPISLSTDASEEETSGGLPPLKFDSKSQDNDGWIKFDKPLLYVYAGQGPYVGRDLMQFPLSLPDDGLIDVVAQELSSRGDMLKAMDGAEKGSPFWLPGQHYYKAQAYRITPHSKKGCLSIDGEAYPFEEYQVEVHPKLGTLLSMHGRYATEFKLLKPPRQS</sequence>
<evidence type="ECO:0000313" key="4">
    <source>
        <dbReference type="Proteomes" id="UP000305948"/>
    </source>
</evidence>
<dbReference type="Pfam" id="PF24321">
    <property type="entry name" value="DUF7493"/>
    <property type="match status" value="1"/>
</dbReference>
<feature type="region of interest" description="Disordered" evidence="1">
    <location>
        <begin position="317"/>
        <end position="338"/>
    </location>
</feature>